<evidence type="ECO:0000256" key="5">
    <source>
        <dbReference type="ARBA" id="ARBA00023049"/>
    </source>
</evidence>
<dbReference type="PANTHER" id="PTHR22726">
    <property type="entry name" value="METALLOENDOPEPTIDASE OMA1"/>
    <property type="match status" value="1"/>
</dbReference>
<reference evidence="9 10" key="1">
    <citation type="submission" date="2014-09" db="EMBL/GenBank/DDBJ databases">
        <authorList>
            <person name="McGinnis J.M."/>
            <person name="Wolfgang W.J."/>
        </authorList>
    </citation>
    <scope>NUCLEOTIDE SEQUENCE [LARGE SCALE GENOMIC DNA]</scope>
    <source>
        <strain evidence="9 10">HAMBI 3106</strain>
    </source>
</reference>
<organism evidence="9 10">
    <name type="scientific">Paracoccus sphaerophysae</name>
    <dbReference type="NCBI Taxonomy" id="690417"/>
    <lineage>
        <taxon>Bacteria</taxon>
        <taxon>Pseudomonadati</taxon>
        <taxon>Pseudomonadota</taxon>
        <taxon>Alphaproteobacteria</taxon>
        <taxon>Rhodobacterales</taxon>
        <taxon>Paracoccaceae</taxon>
        <taxon>Paracoccus</taxon>
    </lineage>
</organism>
<dbReference type="STRING" id="690417.IC63_00455"/>
<keyword evidence="1 6" id="KW-0645">Protease</keyword>
<dbReference type="EMBL" id="JRKS01000001">
    <property type="protein sequence ID" value="KGJ09654.1"/>
    <property type="molecule type" value="Genomic_DNA"/>
</dbReference>
<dbReference type="GO" id="GO:0046872">
    <property type="term" value="F:metal ion binding"/>
    <property type="evidence" value="ECO:0007669"/>
    <property type="project" value="UniProtKB-KW"/>
</dbReference>
<protein>
    <submittedName>
        <fullName evidence="9">Peptidase M48</fullName>
    </submittedName>
</protein>
<comment type="cofactor">
    <cofactor evidence="6">
        <name>Zn(2+)</name>
        <dbReference type="ChEBI" id="CHEBI:29105"/>
    </cofactor>
    <text evidence="6">Binds 1 zinc ion per subunit.</text>
</comment>
<feature type="chain" id="PRO_5001955024" evidence="7">
    <location>
        <begin position="30"/>
        <end position="261"/>
    </location>
</feature>
<dbReference type="Proteomes" id="UP000029917">
    <property type="component" value="Unassembled WGS sequence"/>
</dbReference>
<dbReference type="PROSITE" id="PS51257">
    <property type="entry name" value="PROKAR_LIPOPROTEIN"/>
    <property type="match status" value="1"/>
</dbReference>
<evidence type="ECO:0000256" key="2">
    <source>
        <dbReference type="ARBA" id="ARBA00022723"/>
    </source>
</evidence>
<keyword evidence="5 6" id="KW-0482">Metalloprotease</keyword>
<feature type="signal peptide" evidence="7">
    <location>
        <begin position="1"/>
        <end position="29"/>
    </location>
</feature>
<dbReference type="AlphaFoldDB" id="A0A099FGH3"/>
<evidence type="ECO:0000313" key="10">
    <source>
        <dbReference type="Proteomes" id="UP000029917"/>
    </source>
</evidence>
<name>A0A099FGH3_9RHOB</name>
<comment type="similarity">
    <text evidence="6">Belongs to the peptidase M48 family.</text>
</comment>
<dbReference type="InterPro" id="IPR001915">
    <property type="entry name" value="Peptidase_M48"/>
</dbReference>
<keyword evidence="3 6" id="KW-0378">Hydrolase</keyword>
<dbReference type="Gene3D" id="3.30.2010.10">
    <property type="entry name" value="Metalloproteases ('zincins'), catalytic domain"/>
    <property type="match status" value="1"/>
</dbReference>
<sequence length="261" mass="27187">MGGGAGRAAWRRSALVAATAAALAGCAPVAPVPDVGSVQAPLPVPPTNAPIRADTPNTARGSAMAFVSVIRSMEPAVERECVQRRRSPLNCDFQFVVDDRPGLEPNAFQTLDNAGRPIIGFTLSLIAATRNTDELAFVVGHEASHHILNHIEQKSGAATAGAVILSGIAAAYGADAASIRAAQQMGAQVGARYYSKDWELQADYLGAIVTLNAGYDPVRGAEFFARIPDPGDRVLGSHPSRAQRQAQVAQAVADVASGRAR</sequence>
<evidence type="ECO:0000256" key="3">
    <source>
        <dbReference type="ARBA" id="ARBA00022801"/>
    </source>
</evidence>
<evidence type="ECO:0000256" key="6">
    <source>
        <dbReference type="RuleBase" id="RU003983"/>
    </source>
</evidence>
<proteinExistence type="inferred from homology"/>
<keyword evidence="10" id="KW-1185">Reference proteome</keyword>
<evidence type="ECO:0000256" key="4">
    <source>
        <dbReference type="ARBA" id="ARBA00022833"/>
    </source>
</evidence>
<dbReference type="GO" id="GO:0016020">
    <property type="term" value="C:membrane"/>
    <property type="evidence" value="ECO:0007669"/>
    <property type="project" value="TreeGrafter"/>
</dbReference>
<dbReference type="InterPro" id="IPR051156">
    <property type="entry name" value="Mito/Outer_Membr_Metalloprot"/>
</dbReference>
<accession>A0A099FGH3</accession>
<gene>
    <name evidence="9" type="ORF">IC63_00455</name>
</gene>
<keyword evidence="7" id="KW-0732">Signal</keyword>
<feature type="domain" description="Peptidase M48" evidence="8">
    <location>
        <begin position="84"/>
        <end position="248"/>
    </location>
</feature>
<comment type="caution">
    <text evidence="9">The sequence shown here is derived from an EMBL/GenBank/DDBJ whole genome shotgun (WGS) entry which is preliminary data.</text>
</comment>
<evidence type="ECO:0000256" key="7">
    <source>
        <dbReference type="SAM" id="SignalP"/>
    </source>
</evidence>
<dbReference type="GO" id="GO:0004222">
    <property type="term" value="F:metalloendopeptidase activity"/>
    <property type="evidence" value="ECO:0007669"/>
    <property type="project" value="InterPro"/>
</dbReference>
<dbReference type="GO" id="GO:0051603">
    <property type="term" value="P:proteolysis involved in protein catabolic process"/>
    <property type="evidence" value="ECO:0007669"/>
    <property type="project" value="TreeGrafter"/>
</dbReference>
<evidence type="ECO:0000259" key="8">
    <source>
        <dbReference type="Pfam" id="PF01435"/>
    </source>
</evidence>
<keyword evidence="4 6" id="KW-0862">Zinc</keyword>
<keyword evidence="2" id="KW-0479">Metal-binding</keyword>
<evidence type="ECO:0000256" key="1">
    <source>
        <dbReference type="ARBA" id="ARBA00022670"/>
    </source>
</evidence>
<dbReference type="Pfam" id="PF01435">
    <property type="entry name" value="Peptidase_M48"/>
    <property type="match status" value="1"/>
</dbReference>
<evidence type="ECO:0000313" key="9">
    <source>
        <dbReference type="EMBL" id="KGJ09654.1"/>
    </source>
</evidence>
<dbReference type="PANTHER" id="PTHR22726:SF1">
    <property type="entry name" value="METALLOENDOPEPTIDASE OMA1, MITOCHONDRIAL"/>
    <property type="match status" value="1"/>
</dbReference>
<reference evidence="9 10" key="2">
    <citation type="submission" date="2014-10" db="EMBL/GenBank/DDBJ databases">
        <title>Paracoccus sanguinis sp. nov., isolated from clinical specimens of New York State patients.</title>
        <authorList>
            <person name="Mingle L.A."/>
            <person name="Cole J.A."/>
            <person name="Lapierre P."/>
            <person name="Musser K.A."/>
        </authorList>
    </citation>
    <scope>NUCLEOTIDE SEQUENCE [LARGE SCALE GENOMIC DNA]</scope>
    <source>
        <strain evidence="9 10">HAMBI 3106</strain>
    </source>
</reference>